<evidence type="ECO:0000256" key="1">
    <source>
        <dbReference type="SAM" id="Phobius"/>
    </source>
</evidence>
<keyword evidence="4" id="KW-1185">Reference proteome</keyword>
<dbReference type="InterPro" id="IPR045866">
    <property type="entry name" value="FAM210A/B-like"/>
</dbReference>
<feature type="domain" description="DUF1279" evidence="2">
    <location>
        <begin position="126"/>
        <end position="245"/>
    </location>
</feature>
<evidence type="ECO:0000313" key="4">
    <source>
        <dbReference type="Proteomes" id="UP001498771"/>
    </source>
</evidence>
<dbReference type="GeneID" id="90034931"/>
<dbReference type="InterPro" id="IPR009688">
    <property type="entry name" value="FAM210A/B-like_dom"/>
</dbReference>
<comment type="caution">
    <text evidence="3">The sequence shown here is derived from an EMBL/GenBank/DDBJ whole genome shotgun (WGS) entry which is preliminary data.</text>
</comment>
<organism evidence="3 4">
    <name type="scientific">Myxozyma melibiosi</name>
    <dbReference type="NCBI Taxonomy" id="54550"/>
    <lineage>
        <taxon>Eukaryota</taxon>
        <taxon>Fungi</taxon>
        <taxon>Dikarya</taxon>
        <taxon>Ascomycota</taxon>
        <taxon>Saccharomycotina</taxon>
        <taxon>Lipomycetes</taxon>
        <taxon>Lipomycetales</taxon>
        <taxon>Lipomycetaceae</taxon>
        <taxon>Myxozyma</taxon>
    </lineage>
</organism>
<keyword evidence="1" id="KW-1133">Transmembrane helix</keyword>
<dbReference type="PANTHER" id="PTHR21377">
    <property type="entry name" value="PROTEIN FAM210B, MITOCHONDRIAL"/>
    <property type="match status" value="1"/>
</dbReference>
<gene>
    <name evidence="3" type="ORF">BZA70DRAFT_112130</name>
</gene>
<dbReference type="RefSeq" id="XP_064769732.1">
    <property type="nucleotide sequence ID" value="XM_064909419.1"/>
</dbReference>
<name>A0ABR1FA29_9ASCO</name>
<feature type="transmembrane region" description="Helical" evidence="1">
    <location>
        <begin position="134"/>
        <end position="160"/>
    </location>
</feature>
<dbReference type="EMBL" id="JBBJBU010000002">
    <property type="protein sequence ID" value="KAK7206699.1"/>
    <property type="molecule type" value="Genomic_DNA"/>
</dbReference>
<protein>
    <recommendedName>
        <fullName evidence="2">DUF1279 domain-containing protein</fullName>
    </recommendedName>
</protein>
<reference evidence="3 4" key="1">
    <citation type="submission" date="2024-03" db="EMBL/GenBank/DDBJ databases">
        <title>Genome-scale model development and genomic sequencing of the oleaginous clade Lipomyces.</title>
        <authorList>
            <consortium name="Lawrence Berkeley National Laboratory"/>
            <person name="Czajka J.J."/>
            <person name="Han Y."/>
            <person name="Kim J."/>
            <person name="Mondo S.J."/>
            <person name="Hofstad B.A."/>
            <person name="Robles A."/>
            <person name="Haridas S."/>
            <person name="Riley R."/>
            <person name="LaButti K."/>
            <person name="Pangilinan J."/>
            <person name="Andreopoulos W."/>
            <person name="Lipzen A."/>
            <person name="Yan J."/>
            <person name="Wang M."/>
            <person name="Ng V."/>
            <person name="Grigoriev I.V."/>
            <person name="Spatafora J.W."/>
            <person name="Magnuson J.K."/>
            <person name="Baker S.E."/>
            <person name="Pomraning K.R."/>
        </authorList>
    </citation>
    <scope>NUCLEOTIDE SEQUENCE [LARGE SCALE GENOMIC DNA]</scope>
    <source>
        <strain evidence="3 4">Phaff 52-87</strain>
    </source>
</reference>
<keyword evidence="1" id="KW-0812">Transmembrane</keyword>
<dbReference type="PANTHER" id="PTHR21377:SF0">
    <property type="entry name" value="PROTEIN FAM210B, MITOCHONDRIAL"/>
    <property type="match status" value="1"/>
</dbReference>
<evidence type="ECO:0000259" key="2">
    <source>
        <dbReference type="Pfam" id="PF06916"/>
    </source>
</evidence>
<dbReference type="Pfam" id="PF06916">
    <property type="entry name" value="FAM210A-B_dom"/>
    <property type="match status" value="1"/>
</dbReference>
<proteinExistence type="predicted"/>
<accession>A0ABR1FA29</accession>
<dbReference type="Proteomes" id="UP001498771">
    <property type="component" value="Unassembled WGS sequence"/>
</dbReference>
<evidence type="ECO:0000313" key="3">
    <source>
        <dbReference type="EMBL" id="KAK7206699.1"/>
    </source>
</evidence>
<keyword evidence="1" id="KW-0472">Membrane</keyword>
<sequence>MSSALAIRRLVYRPSQLQCQSARILPQIMRCNRRSQPLLSSSFSSSAAAKSSLPAAPFSAVLGARSSRALFRLVSMSRNLLSRPLGGPTGENAALQRAGRVRFNSTKAPEAAKKQAPPPAAKKESRLKQLTKKYGWPIVWIYLGLSVLDYPVCFLVVHMLGQEKIGELEDTVVEFLEPVTSKIRDALVKAGLAKEKAQDIVTPLPGSDAAAKAHKASIWTELVIAYGIHKSLLVFRIPLAAAITPPIVKWGSKHFPRLFKAGPRFGVKADDKHRFGSGLM</sequence>